<dbReference type="GO" id="GO:0032008">
    <property type="term" value="P:positive regulation of TOR signaling"/>
    <property type="evidence" value="ECO:0007669"/>
    <property type="project" value="TreeGrafter"/>
</dbReference>
<dbReference type="EMBL" id="JANBQB010002009">
    <property type="protein sequence ID" value="KAJ1969030.1"/>
    <property type="molecule type" value="Genomic_DNA"/>
</dbReference>
<comment type="subcellular location">
    <subcellularLocation>
        <location evidence="1">Nucleus</location>
        <location evidence="1">Nuclear pore complex</location>
    </subcellularLocation>
</comment>
<evidence type="ECO:0000256" key="3">
    <source>
        <dbReference type="ARBA" id="ARBA00022448"/>
    </source>
</evidence>
<dbReference type="Proteomes" id="UP001151582">
    <property type="component" value="Unassembled WGS sequence"/>
</dbReference>
<keyword evidence="7" id="KW-0653">Protein transport</keyword>
<feature type="non-terminal residue" evidence="11">
    <location>
        <position position="204"/>
    </location>
</feature>
<evidence type="ECO:0000256" key="9">
    <source>
        <dbReference type="ARBA" id="ARBA00023132"/>
    </source>
</evidence>
<dbReference type="GO" id="GO:0090114">
    <property type="term" value="P:COPII-coated vesicle budding"/>
    <property type="evidence" value="ECO:0007669"/>
    <property type="project" value="TreeGrafter"/>
</dbReference>
<proteinExistence type="inferred from homology"/>
<keyword evidence="4" id="KW-0853">WD repeat</keyword>
<keyword evidence="6" id="KW-0509">mRNA transport</keyword>
<name>A0A9W8E9P5_9FUNG</name>
<reference evidence="11" key="1">
    <citation type="submission" date="2022-07" db="EMBL/GenBank/DDBJ databases">
        <title>Phylogenomic reconstructions and comparative analyses of Kickxellomycotina fungi.</title>
        <authorList>
            <person name="Reynolds N.K."/>
            <person name="Stajich J.E."/>
            <person name="Barry K."/>
            <person name="Grigoriev I.V."/>
            <person name="Crous P."/>
            <person name="Smith M.E."/>
        </authorList>
    </citation>
    <scope>NUCLEOTIDE SEQUENCE</scope>
    <source>
        <strain evidence="11">RSA 567</strain>
    </source>
</reference>
<dbReference type="InterPro" id="IPR015943">
    <property type="entry name" value="WD40/YVTN_repeat-like_dom_sf"/>
</dbReference>
<keyword evidence="3" id="KW-0813">Transport</keyword>
<dbReference type="PANTHER" id="PTHR11024">
    <property type="entry name" value="NUCLEAR PORE COMPLEX PROTEIN SEC13 / SEH1 FAMILY MEMBER"/>
    <property type="match status" value="1"/>
</dbReference>
<dbReference type="SUPFAM" id="SSF50978">
    <property type="entry name" value="WD40 repeat-like"/>
    <property type="match status" value="1"/>
</dbReference>
<organism evidence="11 12">
    <name type="scientific">Dimargaris verticillata</name>
    <dbReference type="NCBI Taxonomy" id="2761393"/>
    <lineage>
        <taxon>Eukaryota</taxon>
        <taxon>Fungi</taxon>
        <taxon>Fungi incertae sedis</taxon>
        <taxon>Zoopagomycota</taxon>
        <taxon>Kickxellomycotina</taxon>
        <taxon>Dimargaritomycetes</taxon>
        <taxon>Dimargaritales</taxon>
        <taxon>Dimargaritaceae</taxon>
        <taxon>Dimargaris</taxon>
    </lineage>
</organism>
<keyword evidence="8" id="KW-0811">Translocation</keyword>
<evidence type="ECO:0000313" key="11">
    <source>
        <dbReference type="EMBL" id="KAJ1969030.1"/>
    </source>
</evidence>
<evidence type="ECO:0000256" key="10">
    <source>
        <dbReference type="ARBA" id="ARBA00023242"/>
    </source>
</evidence>
<dbReference type="OrthoDB" id="364224at2759"/>
<dbReference type="GO" id="GO:0005198">
    <property type="term" value="F:structural molecule activity"/>
    <property type="evidence" value="ECO:0007669"/>
    <property type="project" value="InterPro"/>
</dbReference>
<dbReference type="GO" id="GO:0006606">
    <property type="term" value="P:protein import into nucleus"/>
    <property type="evidence" value="ECO:0007669"/>
    <property type="project" value="TreeGrafter"/>
</dbReference>
<evidence type="ECO:0000256" key="7">
    <source>
        <dbReference type="ARBA" id="ARBA00022927"/>
    </source>
</evidence>
<evidence type="ECO:0000256" key="4">
    <source>
        <dbReference type="ARBA" id="ARBA00022574"/>
    </source>
</evidence>
<keyword evidence="5" id="KW-0677">Repeat</keyword>
<dbReference type="PANTHER" id="PTHR11024:SF2">
    <property type="entry name" value="PROTEIN SEC13 HOMOLOG"/>
    <property type="match status" value="1"/>
</dbReference>
<dbReference type="AlphaFoldDB" id="A0A9W8E9P5"/>
<dbReference type="Pfam" id="PF00400">
    <property type="entry name" value="WD40"/>
    <property type="match status" value="2"/>
</dbReference>
<gene>
    <name evidence="11" type="primary">SEC13_2</name>
    <name evidence="11" type="ORF">H4R34_006203</name>
</gene>
<dbReference type="GO" id="GO:0032527">
    <property type="term" value="P:protein exit from endoplasmic reticulum"/>
    <property type="evidence" value="ECO:0007669"/>
    <property type="project" value="TreeGrafter"/>
</dbReference>
<protein>
    <submittedName>
        <fullName evidence="11">GTPase-activating protein S13</fullName>
    </submittedName>
</protein>
<dbReference type="InterPro" id="IPR037363">
    <property type="entry name" value="Sec13/Seh1_fam"/>
</dbReference>
<evidence type="ECO:0000256" key="8">
    <source>
        <dbReference type="ARBA" id="ARBA00023010"/>
    </source>
</evidence>
<evidence type="ECO:0000256" key="5">
    <source>
        <dbReference type="ARBA" id="ARBA00022737"/>
    </source>
</evidence>
<evidence type="ECO:0000256" key="2">
    <source>
        <dbReference type="ARBA" id="ARBA00010102"/>
    </source>
</evidence>
<comment type="caution">
    <text evidence="11">The sequence shown here is derived from an EMBL/GenBank/DDBJ whole genome shotgun (WGS) entry which is preliminary data.</text>
</comment>
<dbReference type="GO" id="GO:0051028">
    <property type="term" value="P:mRNA transport"/>
    <property type="evidence" value="ECO:0007669"/>
    <property type="project" value="UniProtKB-KW"/>
</dbReference>
<dbReference type="InterPro" id="IPR036322">
    <property type="entry name" value="WD40_repeat_dom_sf"/>
</dbReference>
<dbReference type="GO" id="GO:0030127">
    <property type="term" value="C:COPII vesicle coat"/>
    <property type="evidence" value="ECO:0007669"/>
    <property type="project" value="TreeGrafter"/>
</dbReference>
<keyword evidence="10" id="KW-0539">Nucleus</keyword>
<evidence type="ECO:0000256" key="1">
    <source>
        <dbReference type="ARBA" id="ARBA00004567"/>
    </source>
</evidence>
<evidence type="ECO:0000256" key="6">
    <source>
        <dbReference type="ARBA" id="ARBA00022816"/>
    </source>
</evidence>
<keyword evidence="12" id="KW-1185">Reference proteome</keyword>
<keyword evidence="9" id="KW-0906">Nuclear pore complex</keyword>
<comment type="similarity">
    <text evidence="2">Belongs to the WD repeat SEC13 family.</text>
</comment>
<dbReference type="InterPro" id="IPR001680">
    <property type="entry name" value="WD40_rpt"/>
</dbReference>
<evidence type="ECO:0000313" key="12">
    <source>
        <dbReference type="Proteomes" id="UP001151582"/>
    </source>
</evidence>
<dbReference type="GO" id="GO:0031080">
    <property type="term" value="C:nuclear pore outer ring"/>
    <property type="evidence" value="ECO:0007669"/>
    <property type="project" value="TreeGrafter"/>
</dbReference>
<dbReference type="SMART" id="SM00320">
    <property type="entry name" value="WD40"/>
    <property type="match status" value="3"/>
</dbReference>
<accession>A0A9W8E9P5</accession>
<sequence>NAIAWAPQELGPILACASTDGYVSVLAFNSEEATWTQEKFMAHVVGCNAISWSSAVQPGTLLQGNVTGSPNTIKRLATGGCDNLVKVWVHRDGEWVKDTVLDLHSEWVRDVAFAPNFGLSKTLLASCSQDKTVMISTYDAETSSWSKAPLREGKFPDVVWRVSWSLTGNALAVSCADNKITVWKQNLKGSWDCVEELQEKTAQA</sequence>
<dbReference type="Gene3D" id="2.130.10.10">
    <property type="entry name" value="YVTN repeat-like/Quinoprotein amine dehydrogenase"/>
    <property type="match status" value="1"/>
</dbReference>